<dbReference type="Ensembl" id="ENSPTXT00000006394.1">
    <property type="protein sequence ID" value="ENSPTXP00000006186.1"/>
    <property type="gene ID" value="ENSPTXG00000004543.1"/>
</dbReference>
<evidence type="ECO:0000313" key="1">
    <source>
        <dbReference type="Ensembl" id="ENSPTXP00000006186.1"/>
    </source>
</evidence>
<proteinExistence type="predicted"/>
<sequence>MTHLSSGYCPKTFPNVCMLRKILSEGSVCVILGPGIELVSELQKSQVLYHFLKENDKHIWSQCQGTAYVNIMTIKDCSGPRNEFWW</sequence>
<reference evidence="1" key="1">
    <citation type="submission" date="2025-08" db="UniProtKB">
        <authorList>
            <consortium name="Ensembl"/>
        </authorList>
    </citation>
    <scope>IDENTIFICATION</scope>
</reference>
<protein>
    <submittedName>
        <fullName evidence="1">Uncharacterized protein</fullName>
    </submittedName>
</protein>
<dbReference type="AlphaFoldDB" id="A0A670Y301"/>
<reference evidence="1" key="2">
    <citation type="submission" date="2025-09" db="UniProtKB">
        <authorList>
            <consortium name="Ensembl"/>
        </authorList>
    </citation>
    <scope>IDENTIFICATION</scope>
</reference>
<accession>A0A670Y301</accession>
<dbReference type="Proteomes" id="UP000472273">
    <property type="component" value="Unplaced"/>
</dbReference>
<organism evidence="1 2">
    <name type="scientific">Pseudonaja textilis</name>
    <name type="common">Eastern brown snake</name>
    <dbReference type="NCBI Taxonomy" id="8673"/>
    <lineage>
        <taxon>Eukaryota</taxon>
        <taxon>Metazoa</taxon>
        <taxon>Chordata</taxon>
        <taxon>Craniata</taxon>
        <taxon>Vertebrata</taxon>
        <taxon>Euteleostomi</taxon>
        <taxon>Lepidosauria</taxon>
        <taxon>Squamata</taxon>
        <taxon>Bifurcata</taxon>
        <taxon>Unidentata</taxon>
        <taxon>Episquamata</taxon>
        <taxon>Toxicofera</taxon>
        <taxon>Serpentes</taxon>
        <taxon>Colubroidea</taxon>
        <taxon>Elapidae</taxon>
        <taxon>Hydrophiinae</taxon>
        <taxon>Pseudonaja</taxon>
    </lineage>
</organism>
<evidence type="ECO:0000313" key="2">
    <source>
        <dbReference type="Proteomes" id="UP000472273"/>
    </source>
</evidence>
<name>A0A670Y301_PSETE</name>
<keyword evidence="2" id="KW-1185">Reference proteome</keyword>